<keyword evidence="6" id="KW-0472">Membrane</keyword>
<dbReference type="Proteomes" id="UP000264217">
    <property type="component" value="Unassembled WGS sequence"/>
</dbReference>
<organism evidence="8 9">
    <name type="scientific">Mucilaginibacter conchicola</name>
    <dbReference type="NCBI Taxonomy" id="2303333"/>
    <lineage>
        <taxon>Bacteria</taxon>
        <taxon>Pseudomonadati</taxon>
        <taxon>Bacteroidota</taxon>
        <taxon>Sphingobacteriia</taxon>
        <taxon>Sphingobacteriales</taxon>
        <taxon>Sphingobacteriaceae</taxon>
        <taxon>Mucilaginibacter</taxon>
    </lineage>
</organism>
<keyword evidence="4" id="KW-0808">Transferase</keyword>
<dbReference type="Gene3D" id="1.10.287.130">
    <property type="match status" value="1"/>
</dbReference>
<gene>
    <name evidence="8" type="ORF">D0C36_00415</name>
</gene>
<keyword evidence="5 8" id="KW-0418">Kinase</keyword>
<dbReference type="InterPro" id="IPR003661">
    <property type="entry name" value="HisK_dim/P_dom"/>
</dbReference>
<accession>A0A372NWJ4</accession>
<dbReference type="InterPro" id="IPR036097">
    <property type="entry name" value="HisK_dim/P_sf"/>
</dbReference>
<evidence type="ECO:0000256" key="5">
    <source>
        <dbReference type="ARBA" id="ARBA00022777"/>
    </source>
</evidence>
<dbReference type="GO" id="GO:0000155">
    <property type="term" value="F:phosphorelay sensor kinase activity"/>
    <property type="evidence" value="ECO:0007669"/>
    <property type="project" value="InterPro"/>
</dbReference>
<protein>
    <recommendedName>
        <fullName evidence="2">histidine kinase</fullName>
        <ecNumber evidence="2">2.7.13.3</ecNumber>
    </recommendedName>
</protein>
<comment type="caution">
    <text evidence="8">The sequence shown here is derived from an EMBL/GenBank/DDBJ whole genome shotgun (WGS) entry which is preliminary data.</text>
</comment>
<reference evidence="8 9" key="1">
    <citation type="submission" date="2018-08" db="EMBL/GenBank/DDBJ databases">
        <title>Mucilaginibacter sp. MYSH2.</title>
        <authorList>
            <person name="Seo T."/>
        </authorList>
    </citation>
    <scope>NUCLEOTIDE SEQUENCE [LARGE SCALE GENOMIC DNA]</scope>
    <source>
        <strain evidence="8 9">MYSH2</strain>
    </source>
</reference>
<feature type="transmembrane region" description="Helical" evidence="6">
    <location>
        <begin position="151"/>
        <end position="169"/>
    </location>
</feature>
<dbReference type="RefSeq" id="WP_117389625.1">
    <property type="nucleotide sequence ID" value="NZ_QWDC01000001.1"/>
</dbReference>
<dbReference type="SMART" id="SM00388">
    <property type="entry name" value="HisKA"/>
    <property type="match status" value="1"/>
</dbReference>
<evidence type="ECO:0000313" key="9">
    <source>
        <dbReference type="Proteomes" id="UP000264217"/>
    </source>
</evidence>
<dbReference type="InterPro" id="IPR036890">
    <property type="entry name" value="HATPase_C_sf"/>
</dbReference>
<name>A0A372NWJ4_9SPHI</name>
<dbReference type="PRINTS" id="PR00344">
    <property type="entry name" value="BCTRLSENSOR"/>
</dbReference>
<dbReference type="CDD" id="cd00082">
    <property type="entry name" value="HisKA"/>
    <property type="match status" value="1"/>
</dbReference>
<evidence type="ECO:0000313" key="8">
    <source>
        <dbReference type="EMBL" id="RFZ94059.1"/>
    </source>
</evidence>
<dbReference type="Gene3D" id="3.30.565.10">
    <property type="entry name" value="Histidine kinase-like ATPase, C-terminal domain"/>
    <property type="match status" value="1"/>
</dbReference>
<dbReference type="InterPro" id="IPR004358">
    <property type="entry name" value="Sig_transdc_His_kin-like_C"/>
</dbReference>
<dbReference type="Pfam" id="PF02518">
    <property type="entry name" value="HATPase_c"/>
    <property type="match status" value="1"/>
</dbReference>
<keyword evidence="6" id="KW-1133">Transmembrane helix</keyword>
<keyword evidence="9" id="KW-1185">Reference proteome</keyword>
<dbReference type="EMBL" id="QWDC01000001">
    <property type="protein sequence ID" value="RFZ94059.1"/>
    <property type="molecule type" value="Genomic_DNA"/>
</dbReference>
<dbReference type="SUPFAM" id="SSF47384">
    <property type="entry name" value="Homodimeric domain of signal transducing histidine kinase"/>
    <property type="match status" value="1"/>
</dbReference>
<keyword evidence="3" id="KW-0597">Phosphoprotein</keyword>
<feature type="transmembrane region" description="Helical" evidence="6">
    <location>
        <begin position="65"/>
        <end position="86"/>
    </location>
</feature>
<dbReference type="SMART" id="SM00387">
    <property type="entry name" value="HATPase_c"/>
    <property type="match status" value="1"/>
</dbReference>
<evidence type="ECO:0000259" key="7">
    <source>
        <dbReference type="PROSITE" id="PS50109"/>
    </source>
</evidence>
<dbReference type="PROSITE" id="PS50109">
    <property type="entry name" value="HIS_KIN"/>
    <property type="match status" value="1"/>
</dbReference>
<dbReference type="InterPro" id="IPR005467">
    <property type="entry name" value="His_kinase_dom"/>
</dbReference>
<dbReference type="OrthoDB" id="9757990at2"/>
<feature type="transmembrane region" description="Helical" evidence="6">
    <location>
        <begin position="28"/>
        <end position="50"/>
    </location>
</feature>
<feature type="transmembrane region" description="Helical" evidence="6">
    <location>
        <begin position="128"/>
        <end position="144"/>
    </location>
</feature>
<evidence type="ECO:0000256" key="1">
    <source>
        <dbReference type="ARBA" id="ARBA00000085"/>
    </source>
</evidence>
<evidence type="ECO:0000256" key="4">
    <source>
        <dbReference type="ARBA" id="ARBA00022679"/>
    </source>
</evidence>
<dbReference type="Pfam" id="PF00512">
    <property type="entry name" value="HisKA"/>
    <property type="match status" value="1"/>
</dbReference>
<evidence type="ECO:0000256" key="2">
    <source>
        <dbReference type="ARBA" id="ARBA00012438"/>
    </source>
</evidence>
<evidence type="ECO:0000256" key="6">
    <source>
        <dbReference type="SAM" id="Phobius"/>
    </source>
</evidence>
<feature type="transmembrane region" description="Helical" evidence="6">
    <location>
        <begin position="175"/>
        <end position="196"/>
    </location>
</feature>
<dbReference type="FunFam" id="3.30.565.10:FF:000006">
    <property type="entry name" value="Sensor histidine kinase WalK"/>
    <property type="match status" value="1"/>
</dbReference>
<feature type="domain" description="Histidine kinase" evidence="7">
    <location>
        <begin position="229"/>
        <end position="445"/>
    </location>
</feature>
<dbReference type="PANTHER" id="PTHR43547:SF2">
    <property type="entry name" value="HYBRID SIGNAL TRANSDUCTION HISTIDINE KINASE C"/>
    <property type="match status" value="1"/>
</dbReference>
<evidence type="ECO:0000256" key="3">
    <source>
        <dbReference type="ARBA" id="ARBA00022553"/>
    </source>
</evidence>
<feature type="transmembrane region" description="Helical" evidence="6">
    <location>
        <begin position="98"/>
        <end position="116"/>
    </location>
</feature>
<dbReference type="InterPro" id="IPR003594">
    <property type="entry name" value="HATPase_dom"/>
</dbReference>
<dbReference type="AlphaFoldDB" id="A0A372NWJ4"/>
<dbReference type="PANTHER" id="PTHR43547">
    <property type="entry name" value="TWO-COMPONENT HISTIDINE KINASE"/>
    <property type="match status" value="1"/>
</dbReference>
<proteinExistence type="predicted"/>
<dbReference type="SUPFAM" id="SSF55874">
    <property type="entry name" value="ATPase domain of HSP90 chaperone/DNA topoisomerase II/histidine kinase"/>
    <property type="match status" value="1"/>
</dbReference>
<keyword evidence="6" id="KW-0812">Transmembrane</keyword>
<dbReference type="EC" id="2.7.13.3" evidence="2"/>
<comment type="catalytic activity">
    <reaction evidence="1">
        <text>ATP + protein L-histidine = ADP + protein N-phospho-L-histidine.</text>
        <dbReference type="EC" id="2.7.13.3"/>
    </reaction>
</comment>
<sequence length="445" mass="50662">METHFFTKLAQKYREPYRNYYTYQNLQGVRTASFIFLSLSIIIRVLYHLFPESLTKAQNFPEFDFINWLFIGITPFFYIISHLFIIEMRKTKHGTAGMSLFVFIFGLYIIVCGMYSSFISTSDPSNSLTLYLIALSVVSMLFTFEYYETLILLVGIELLFTVLCYHAQVSPTDMVYNQMISAILLAGFYLTSRYFFSYKASYYGQIVEIREQKTQIEKANVFKNQVLGTVAHDLRNPIAAVESLTMMMALDDIDADTEDNLNMMRESCVKARTIIDDLLDAARDENAGLSTDKMQRTDLNKCLQDIVATWKIQQGGRENVVLISNVKSAFVMMNHEKFPRAIDNLISNALKFSKDGNKVEVHLNRDKRNLIIQVKDHGMGIPKEMLPTIFERFSGAGRSGLRGEQSTGIGLSIVRDIVNSHNGKITAQSKEGEGSLFTVTLPEVQ</sequence>
<dbReference type="CDD" id="cd00075">
    <property type="entry name" value="HATPase"/>
    <property type="match status" value="1"/>
</dbReference>